<dbReference type="Proteomes" id="UP000831151">
    <property type="component" value="Chromosome"/>
</dbReference>
<dbReference type="InterPro" id="IPR003594">
    <property type="entry name" value="HATPase_dom"/>
</dbReference>
<dbReference type="CDD" id="cd16936">
    <property type="entry name" value="HATPase_RsbW-like"/>
    <property type="match status" value="1"/>
</dbReference>
<sequence length="131" mass="14851">MYKFYGTVSSNIESVEVFVDRIVENLYEYLPNEMIFNIRLVLNELLLNSASHGNQYSKDKKVKLYISIDNETIKLRVEDEGAGTLSICSNKEVCNLGGRGLKIVEALTDKVARLDHGIKCTIFSSFLDHRS</sequence>
<dbReference type="EMBL" id="CP096649">
    <property type="protein sequence ID" value="UQK58461.1"/>
    <property type="molecule type" value="Genomic_DNA"/>
</dbReference>
<keyword evidence="3" id="KW-1185">Reference proteome</keyword>
<evidence type="ECO:0000313" key="3">
    <source>
        <dbReference type="Proteomes" id="UP000831151"/>
    </source>
</evidence>
<proteinExistence type="predicted"/>
<dbReference type="Gene3D" id="3.30.565.10">
    <property type="entry name" value="Histidine kinase-like ATPase, C-terminal domain"/>
    <property type="match status" value="1"/>
</dbReference>
<evidence type="ECO:0000313" key="2">
    <source>
        <dbReference type="EMBL" id="UQK58461.1"/>
    </source>
</evidence>
<name>A0A9E7DIC7_9FIRM</name>
<feature type="domain" description="Histidine kinase/HSP90-like ATPase" evidence="1">
    <location>
        <begin position="13"/>
        <end position="113"/>
    </location>
</feature>
<dbReference type="GO" id="GO:0005524">
    <property type="term" value="F:ATP binding"/>
    <property type="evidence" value="ECO:0007669"/>
    <property type="project" value="UniProtKB-KW"/>
</dbReference>
<accession>A0A9E7DIC7</accession>
<organism evidence="2 3">
    <name type="scientific">Fenollaria massiliensis</name>
    <dbReference type="NCBI Taxonomy" id="938288"/>
    <lineage>
        <taxon>Bacteria</taxon>
        <taxon>Bacillati</taxon>
        <taxon>Bacillota</taxon>
        <taxon>Clostridia</taxon>
        <taxon>Eubacteriales</taxon>
        <taxon>Fenollaria</taxon>
    </lineage>
</organism>
<dbReference type="AlphaFoldDB" id="A0A9E7DIC7"/>
<dbReference type="KEGG" id="fms:M1R53_04280"/>
<protein>
    <submittedName>
        <fullName evidence="2">ATP-binding protein</fullName>
    </submittedName>
</protein>
<keyword evidence="2" id="KW-0067">ATP-binding</keyword>
<dbReference type="Pfam" id="PF13581">
    <property type="entry name" value="HATPase_c_2"/>
    <property type="match status" value="1"/>
</dbReference>
<evidence type="ECO:0000259" key="1">
    <source>
        <dbReference type="Pfam" id="PF13581"/>
    </source>
</evidence>
<dbReference type="SUPFAM" id="SSF55874">
    <property type="entry name" value="ATPase domain of HSP90 chaperone/DNA topoisomerase II/histidine kinase"/>
    <property type="match status" value="1"/>
</dbReference>
<dbReference type="RefSeq" id="WP_085840159.1">
    <property type="nucleotide sequence ID" value="NZ_CP096649.1"/>
</dbReference>
<dbReference type="InterPro" id="IPR036890">
    <property type="entry name" value="HATPase_C_sf"/>
</dbReference>
<keyword evidence="2" id="KW-0547">Nucleotide-binding</keyword>
<gene>
    <name evidence="2" type="ORF">M1R53_04280</name>
</gene>
<reference evidence="2" key="1">
    <citation type="submission" date="2022-04" db="EMBL/GenBank/DDBJ databases">
        <title>Complete genome sequences of Ezakiella coagulans and Fenollaria massiliensis.</title>
        <authorList>
            <person name="France M.T."/>
            <person name="Clifford J."/>
            <person name="Narina S."/>
            <person name="Rutt L."/>
            <person name="Ravel J."/>
        </authorList>
    </citation>
    <scope>NUCLEOTIDE SEQUENCE</scope>
    <source>
        <strain evidence="2">C0061C2</strain>
    </source>
</reference>